<dbReference type="PROSITE" id="PS50118">
    <property type="entry name" value="HMG_BOX_2"/>
    <property type="match status" value="1"/>
</dbReference>
<sequence length="969" mass="104291">MTPPSQDPPPPALHRRLPDPAANGRPASRRPSSLNQHDIFPNPVIPCGFADNASRRSTFHFPPPSASRLGDASDQMFRSMSTTGHESASREARDGSTDSALDRLPHDSGPNVCLCQPDPKIPRPRNSFILFRQAQQANIIAQNPGIPNPEVSKIIGKQWQHLSVEAKEEWNTLAELEKARHQEQYPGYRYHPRRTGRNSSHASISGPSSTEHQEPCLKCGKKPITHPIHSPVAPTHPPAETISASKMAVQIPAKRGYIVSNSHIQRPHHAPPAASPEYHGQQQSFVEAYPFSRVDPRLIYAVPPTAQRTPPTDSQEAKRRRYDSSGMYIAPGQPYPDHSYAYPNSPSAAYTRGEPGRQMHAPHAPLHRPHPVQLTKPPLISPPRGLYPHPPQLQPVRPPPAQQQRTASSVALPPIETMVSAFPHKTGSASTTSQSSGVEAMIMSIPVLNRIRVLSQISSPLPSPGLTSPRPDVRGAIIAIEGMDAASVRSMSCSLADQLEKEGNFAVKIFEGPNPYQSMREARNITVRHHKTLTAESYLQMLSEWHRLNKEMVEYITTRPGQSVTRDAPITLDNSQMVSTKTTRAMDTPRAASPIRKWSVVDEKVDDTRESLYSAVSPKTLVGAPDQSTTPPPPPKTRSQSQAEGTLPVTGGRDSESRPPSLALPRPLYSSRIPPPPAPPPPTPPIPPPPPSSKLVSRHSLAAGAEPSRSTIDLTTQATHPNTEAEEADTQIIDEGDAELQASQASLRYHRPSSINSPTAIPIAIVPHFQLTTVDASSISMPISDGFSPPAHWQWFATLWRGSVGPDVTVVIKSTDEESVEAGTAGASATVPSLSNTDPNGGNTGGVIGNTSSANPRPPTQTTGLPTSLSSAAKPSTATSITSSQPKAMAASISGSSTTMSASASSSGVEVRLHDCRAVIVKTGIFGVGLNSGAKPAGPNARSVGAKELENWEKSKRRVGFEVEEFLRK</sequence>
<feature type="region of interest" description="Disordered" evidence="5">
    <location>
        <begin position="819"/>
        <end position="887"/>
    </location>
</feature>
<evidence type="ECO:0000256" key="5">
    <source>
        <dbReference type="SAM" id="MobiDB-lite"/>
    </source>
</evidence>
<feature type="domain" description="HMG box" evidence="6">
    <location>
        <begin position="121"/>
        <end position="189"/>
    </location>
</feature>
<feature type="region of interest" description="Disordered" evidence="5">
    <location>
        <begin position="614"/>
        <end position="728"/>
    </location>
</feature>
<dbReference type="GO" id="GO:0000978">
    <property type="term" value="F:RNA polymerase II cis-regulatory region sequence-specific DNA binding"/>
    <property type="evidence" value="ECO:0007669"/>
    <property type="project" value="TreeGrafter"/>
</dbReference>
<feature type="compositionally biased region" description="Pro residues" evidence="5">
    <location>
        <begin position="673"/>
        <end position="692"/>
    </location>
</feature>
<dbReference type="CDD" id="cd01389">
    <property type="entry name" value="HMG-box_ROX1-like"/>
    <property type="match status" value="1"/>
</dbReference>
<evidence type="ECO:0000256" key="2">
    <source>
        <dbReference type="ARBA" id="ARBA00023125"/>
    </source>
</evidence>
<dbReference type="GeneID" id="27319737"/>
<dbReference type="InterPro" id="IPR050140">
    <property type="entry name" value="SRY-related_HMG-box_TF-like"/>
</dbReference>
<organism evidence="7 8">
    <name type="scientific">Exophiala mesophila</name>
    <name type="common">Black yeast-like fungus</name>
    <dbReference type="NCBI Taxonomy" id="212818"/>
    <lineage>
        <taxon>Eukaryota</taxon>
        <taxon>Fungi</taxon>
        <taxon>Dikarya</taxon>
        <taxon>Ascomycota</taxon>
        <taxon>Pezizomycotina</taxon>
        <taxon>Eurotiomycetes</taxon>
        <taxon>Chaetothyriomycetidae</taxon>
        <taxon>Chaetothyriales</taxon>
        <taxon>Herpotrichiellaceae</taxon>
        <taxon>Exophiala</taxon>
    </lineage>
</organism>
<dbReference type="OrthoDB" id="6247875at2759"/>
<evidence type="ECO:0000256" key="4">
    <source>
        <dbReference type="PROSITE-ProRule" id="PRU00267"/>
    </source>
</evidence>
<feature type="compositionally biased region" description="Polar residues" evidence="5">
    <location>
        <begin position="76"/>
        <end position="86"/>
    </location>
</feature>
<evidence type="ECO:0000259" key="6">
    <source>
        <dbReference type="PROSITE" id="PS50118"/>
    </source>
</evidence>
<feature type="compositionally biased region" description="Polar residues" evidence="5">
    <location>
        <begin position="197"/>
        <end position="210"/>
    </location>
</feature>
<feature type="region of interest" description="Disordered" evidence="5">
    <location>
        <begin position="189"/>
        <end position="239"/>
    </location>
</feature>
<dbReference type="EMBL" id="KN847520">
    <property type="protein sequence ID" value="KIV98220.1"/>
    <property type="molecule type" value="Genomic_DNA"/>
</dbReference>
<dbReference type="AlphaFoldDB" id="A0A0D1X899"/>
<keyword evidence="2 4" id="KW-0238">DNA-binding</keyword>
<gene>
    <name evidence="7" type="ORF">PV10_01892</name>
</gene>
<dbReference type="RefSeq" id="XP_016229794.1">
    <property type="nucleotide sequence ID" value="XM_016366145.1"/>
</dbReference>
<dbReference type="HOGENOM" id="CLU_010453_0_0_1"/>
<feature type="compositionally biased region" description="Polar residues" evidence="5">
    <location>
        <begin position="852"/>
        <end position="886"/>
    </location>
</feature>
<feature type="compositionally biased region" description="Low complexity" evidence="5">
    <location>
        <begin position="658"/>
        <end position="672"/>
    </location>
</feature>
<dbReference type="STRING" id="212818.A0A0D1X899"/>
<keyword evidence="1" id="KW-0805">Transcription regulation</keyword>
<feature type="region of interest" description="Disordered" evidence="5">
    <location>
        <begin position="300"/>
        <end position="347"/>
    </location>
</feature>
<dbReference type="VEuPathDB" id="FungiDB:PV10_01892"/>
<dbReference type="FunFam" id="1.10.30.10:FF:000041">
    <property type="entry name" value="HMG box family protein"/>
    <property type="match status" value="1"/>
</dbReference>
<evidence type="ECO:0000256" key="1">
    <source>
        <dbReference type="ARBA" id="ARBA00023015"/>
    </source>
</evidence>
<keyword evidence="8" id="KW-1185">Reference proteome</keyword>
<dbReference type="InterPro" id="IPR036910">
    <property type="entry name" value="HMG_box_dom_sf"/>
</dbReference>
<dbReference type="GO" id="GO:0001228">
    <property type="term" value="F:DNA-binding transcription activator activity, RNA polymerase II-specific"/>
    <property type="evidence" value="ECO:0007669"/>
    <property type="project" value="TreeGrafter"/>
</dbReference>
<feature type="compositionally biased region" description="Pro residues" evidence="5">
    <location>
        <begin position="1"/>
        <end position="12"/>
    </location>
</feature>
<dbReference type="Proteomes" id="UP000054302">
    <property type="component" value="Unassembled WGS sequence"/>
</dbReference>
<protein>
    <recommendedName>
        <fullName evidence="6">HMG box domain-containing protein</fullName>
    </recommendedName>
</protein>
<dbReference type="Pfam" id="PF00505">
    <property type="entry name" value="HMG_box"/>
    <property type="match status" value="1"/>
</dbReference>
<feature type="compositionally biased region" description="Polar residues" evidence="5">
    <location>
        <begin position="830"/>
        <end position="839"/>
    </location>
</feature>
<dbReference type="SMART" id="SM00398">
    <property type="entry name" value="HMG"/>
    <property type="match status" value="1"/>
</dbReference>
<reference evidence="7 8" key="1">
    <citation type="submission" date="2015-01" db="EMBL/GenBank/DDBJ databases">
        <title>The Genome Sequence of Exophiala mesophila CBS40295.</title>
        <authorList>
            <consortium name="The Broad Institute Genomics Platform"/>
            <person name="Cuomo C."/>
            <person name="de Hoog S."/>
            <person name="Gorbushina A."/>
            <person name="Stielow B."/>
            <person name="Teixiera M."/>
            <person name="Abouelleil A."/>
            <person name="Chapman S.B."/>
            <person name="Priest M."/>
            <person name="Young S.K."/>
            <person name="Wortman J."/>
            <person name="Nusbaum C."/>
            <person name="Birren B."/>
        </authorList>
    </citation>
    <scope>NUCLEOTIDE SEQUENCE [LARGE SCALE GENOMIC DNA]</scope>
    <source>
        <strain evidence="7 8">CBS 40295</strain>
    </source>
</reference>
<evidence type="ECO:0000313" key="8">
    <source>
        <dbReference type="Proteomes" id="UP000054302"/>
    </source>
</evidence>
<feature type="compositionally biased region" description="Polar residues" evidence="5">
    <location>
        <begin position="708"/>
        <end position="722"/>
    </location>
</feature>
<dbReference type="Gene3D" id="1.10.30.10">
    <property type="entry name" value="High mobility group box domain"/>
    <property type="match status" value="1"/>
</dbReference>
<dbReference type="OMA" id="HDCRAVI"/>
<dbReference type="PANTHER" id="PTHR10270">
    <property type="entry name" value="SOX TRANSCRIPTION FACTOR"/>
    <property type="match status" value="1"/>
</dbReference>
<name>A0A0D1X899_EXOME</name>
<dbReference type="GO" id="GO:0030154">
    <property type="term" value="P:cell differentiation"/>
    <property type="evidence" value="ECO:0007669"/>
    <property type="project" value="TreeGrafter"/>
</dbReference>
<dbReference type="PANTHER" id="PTHR10270:SF320">
    <property type="entry name" value="BOX TRANSCRIPTIONAL REGULATOR, PUTATIVE (AFU_ORTHOLOGUE AFUA_4G10820)-RELATED"/>
    <property type="match status" value="1"/>
</dbReference>
<dbReference type="SUPFAM" id="SSF47095">
    <property type="entry name" value="HMG-box"/>
    <property type="match status" value="1"/>
</dbReference>
<feature type="DNA-binding region" description="HMG box" evidence="4">
    <location>
        <begin position="121"/>
        <end position="189"/>
    </location>
</feature>
<dbReference type="GO" id="GO:0005634">
    <property type="term" value="C:nucleus"/>
    <property type="evidence" value="ECO:0007669"/>
    <property type="project" value="UniProtKB-UniRule"/>
</dbReference>
<keyword evidence="3" id="KW-0804">Transcription</keyword>
<feature type="region of interest" description="Disordered" evidence="5">
    <location>
        <begin position="1"/>
        <end position="111"/>
    </location>
</feature>
<feature type="compositionally biased region" description="Basic and acidic residues" evidence="5">
    <location>
        <begin position="87"/>
        <end position="106"/>
    </location>
</feature>
<dbReference type="GO" id="GO:0000122">
    <property type="term" value="P:negative regulation of transcription by RNA polymerase II"/>
    <property type="evidence" value="ECO:0007669"/>
    <property type="project" value="TreeGrafter"/>
</dbReference>
<proteinExistence type="predicted"/>
<evidence type="ECO:0000256" key="3">
    <source>
        <dbReference type="ARBA" id="ARBA00023163"/>
    </source>
</evidence>
<keyword evidence="4" id="KW-0539">Nucleus</keyword>
<evidence type="ECO:0000313" key="7">
    <source>
        <dbReference type="EMBL" id="KIV98220.1"/>
    </source>
</evidence>
<dbReference type="InterPro" id="IPR009071">
    <property type="entry name" value="HMG_box_dom"/>
</dbReference>
<accession>A0A0D1X899</accession>